<name>A0A5B7G5N3_PORTR</name>
<dbReference type="Proteomes" id="UP000324222">
    <property type="component" value="Unassembled WGS sequence"/>
</dbReference>
<evidence type="ECO:0000256" key="1">
    <source>
        <dbReference type="SAM" id="MobiDB-lite"/>
    </source>
</evidence>
<feature type="compositionally biased region" description="Basic and acidic residues" evidence="1">
    <location>
        <begin position="1"/>
        <end position="21"/>
    </location>
</feature>
<protein>
    <submittedName>
        <fullName evidence="2">Uncharacterized protein</fullName>
    </submittedName>
</protein>
<reference evidence="2 3" key="1">
    <citation type="submission" date="2019-05" db="EMBL/GenBank/DDBJ databases">
        <title>Another draft genome of Portunus trituberculatus and its Hox gene families provides insights of decapod evolution.</title>
        <authorList>
            <person name="Jeong J.-H."/>
            <person name="Song I."/>
            <person name="Kim S."/>
            <person name="Choi T."/>
            <person name="Kim D."/>
            <person name="Ryu S."/>
            <person name="Kim W."/>
        </authorList>
    </citation>
    <scope>NUCLEOTIDE SEQUENCE [LARGE SCALE GENOMIC DNA]</scope>
    <source>
        <tissue evidence="2">Muscle</tissue>
    </source>
</reference>
<evidence type="ECO:0000313" key="2">
    <source>
        <dbReference type="EMBL" id="MPC55530.1"/>
    </source>
</evidence>
<sequence>MRRDSSENIGRGKELLASREKKGIRRTFTNKEGHKADNAPAPPTHKSFWPAVVRFASREPSCCEAADLVVREGNELRGPECQRGGPRASREGATVAWMSF</sequence>
<comment type="caution">
    <text evidence="2">The sequence shown here is derived from an EMBL/GenBank/DDBJ whole genome shotgun (WGS) entry which is preliminary data.</text>
</comment>
<proteinExistence type="predicted"/>
<accession>A0A5B7G5N3</accession>
<gene>
    <name evidence="2" type="ORF">E2C01_049470</name>
</gene>
<keyword evidence="3" id="KW-1185">Reference proteome</keyword>
<dbReference type="AlphaFoldDB" id="A0A5B7G5N3"/>
<feature type="region of interest" description="Disordered" evidence="1">
    <location>
        <begin position="79"/>
        <end position="100"/>
    </location>
</feature>
<evidence type="ECO:0000313" key="3">
    <source>
        <dbReference type="Proteomes" id="UP000324222"/>
    </source>
</evidence>
<feature type="region of interest" description="Disordered" evidence="1">
    <location>
        <begin position="1"/>
        <end position="46"/>
    </location>
</feature>
<dbReference type="EMBL" id="VSRR010013258">
    <property type="protein sequence ID" value="MPC55530.1"/>
    <property type="molecule type" value="Genomic_DNA"/>
</dbReference>
<organism evidence="2 3">
    <name type="scientific">Portunus trituberculatus</name>
    <name type="common">Swimming crab</name>
    <name type="synonym">Neptunus trituberculatus</name>
    <dbReference type="NCBI Taxonomy" id="210409"/>
    <lineage>
        <taxon>Eukaryota</taxon>
        <taxon>Metazoa</taxon>
        <taxon>Ecdysozoa</taxon>
        <taxon>Arthropoda</taxon>
        <taxon>Crustacea</taxon>
        <taxon>Multicrustacea</taxon>
        <taxon>Malacostraca</taxon>
        <taxon>Eumalacostraca</taxon>
        <taxon>Eucarida</taxon>
        <taxon>Decapoda</taxon>
        <taxon>Pleocyemata</taxon>
        <taxon>Brachyura</taxon>
        <taxon>Eubrachyura</taxon>
        <taxon>Portunoidea</taxon>
        <taxon>Portunidae</taxon>
        <taxon>Portuninae</taxon>
        <taxon>Portunus</taxon>
    </lineage>
</organism>